<reference evidence="2" key="1">
    <citation type="submission" date="2024-04" db="EMBL/GenBank/DDBJ databases">
        <title>Salinicola lusitanus LLJ914,a marine bacterium isolated from the Okinawa Trough.</title>
        <authorList>
            <person name="Li J."/>
        </authorList>
    </citation>
    <scope>NUCLEOTIDE SEQUENCE [LARGE SCALE GENOMIC DNA]</scope>
</reference>
<evidence type="ECO:0000313" key="1">
    <source>
        <dbReference type="EMBL" id="KAK7944450.1"/>
    </source>
</evidence>
<evidence type="ECO:0000313" key="2">
    <source>
        <dbReference type="Proteomes" id="UP001460270"/>
    </source>
</evidence>
<sequence>MSSCVRKERFYSRLFRPKQDRSVRPGFVRSMSEPVGHTLEQDTSDVRGPPAHRFSCGQTSDCVWERRFCILTDHQLLLLTRDQEVCVYLSLTCPCPVPVLSLSCPERLDTSHCSFPFPLPPFTLFFTLTLLM</sequence>
<evidence type="ECO:0008006" key="3">
    <source>
        <dbReference type="Google" id="ProtNLM"/>
    </source>
</evidence>
<protein>
    <recommendedName>
        <fullName evidence="3">PH domain-containing protein</fullName>
    </recommendedName>
</protein>
<gene>
    <name evidence="1" type="ORF">WMY93_000178</name>
</gene>
<accession>A0AAW0Q8D0</accession>
<dbReference type="EMBL" id="JBBPFD010000001">
    <property type="protein sequence ID" value="KAK7944450.1"/>
    <property type="molecule type" value="Genomic_DNA"/>
</dbReference>
<dbReference type="AlphaFoldDB" id="A0AAW0Q8D0"/>
<comment type="caution">
    <text evidence="1">The sequence shown here is derived from an EMBL/GenBank/DDBJ whole genome shotgun (WGS) entry which is preliminary data.</text>
</comment>
<keyword evidence="2" id="KW-1185">Reference proteome</keyword>
<name>A0AAW0Q8D0_9GOBI</name>
<proteinExistence type="predicted"/>
<organism evidence="1 2">
    <name type="scientific">Mugilogobius chulae</name>
    <name type="common">yellowstripe goby</name>
    <dbReference type="NCBI Taxonomy" id="88201"/>
    <lineage>
        <taxon>Eukaryota</taxon>
        <taxon>Metazoa</taxon>
        <taxon>Chordata</taxon>
        <taxon>Craniata</taxon>
        <taxon>Vertebrata</taxon>
        <taxon>Euteleostomi</taxon>
        <taxon>Actinopterygii</taxon>
        <taxon>Neopterygii</taxon>
        <taxon>Teleostei</taxon>
        <taxon>Neoteleostei</taxon>
        <taxon>Acanthomorphata</taxon>
        <taxon>Gobiaria</taxon>
        <taxon>Gobiiformes</taxon>
        <taxon>Gobioidei</taxon>
        <taxon>Gobiidae</taxon>
        <taxon>Gobionellinae</taxon>
        <taxon>Mugilogobius</taxon>
    </lineage>
</organism>
<dbReference type="Proteomes" id="UP001460270">
    <property type="component" value="Unassembled WGS sequence"/>
</dbReference>